<feature type="region of interest" description="Disordered" evidence="1">
    <location>
        <begin position="235"/>
        <end position="302"/>
    </location>
</feature>
<evidence type="ECO:0000313" key="3">
    <source>
        <dbReference type="EMBL" id="PEJ30832.1"/>
    </source>
</evidence>
<feature type="domain" description="Cadherin-like beta-sandwich-like" evidence="2">
    <location>
        <begin position="53"/>
        <end position="138"/>
    </location>
</feature>
<name>A0AAX0S1Q4_9BACI</name>
<dbReference type="RefSeq" id="WP_098177002.1">
    <property type="nucleotide sequence ID" value="NZ_NUEQ01000033.1"/>
</dbReference>
<feature type="compositionally biased region" description="Polar residues" evidence="1">
    <location>
        <begin position="284"/>
        <end position="302"/>
    </location>
</feature>
<feature type="compositionally biased region" description="Polar residues" evidence="1">
    <location>
        <begin position="258"/>
        <end position="268"/>
    </location>
</feature>
<feature type="region of interest" description="Disordered" evidence="1">
    <location>
        <begin position="436"/>
        <end position="463"/>
    </location>
</feature>
<protein>
    <recommendedName>
        <fullName evidence="2">Cadherin-like beta-sandwich-like domain-containing protein</fullName>
    </recommendedName>
</protein>
<proteinExistence type="predicted"/>
<dbReference type="AlphaFoldDB" id="A0AAX0S1Q4"/>
<sequence length="483" mass="51196">MLKKRFKEKGVKVILVGSLVGMGTFTYLPTAEATEDTAVTQGEAQTVNTLSKLEIDGITLNQQFSADVLEYSATVGKNVEKISLIAESSSETATVSVNGIQLTNGKAEDFSLQTGKNTFTITVSDGINETTTYTVQVDKSESDDNLLTAIGLSKGSLTFDASVTAYKVSLANKVNTITVAPTVSDSTARVSVNGIDATSKGVKVNLPVGKTTVKIVVAAENGDEKTYTLTITRAAAKAKRTEDKDSSKGAEAKKESSTGTSKTQPSSDNGDKPSSTPSDSSKGQVLSSQAPKAQQIASISTQKTLSDSVKKEMLVGSVGEEGDNAPVLNTLTVSKGTWNKSFDSDEHTYHIEVDKDITSVQIEAIASASGATIKYDGESSKTVTIKNKAKTAISVTVSKDGARRTYVLVFDKDIDVDMDEEETVDDAKTEKEAVVGATQMSTSSKSENLKSNNKGSQMMPMDNQSTESVSFFGKIKKFILSPF</sequence>
<gene>
    <name evidence="3" type="ORF">CN689_19145</name>
</gene>
<dbReference type="InterPro" id="IPR025883">
    <property type="entry name" value="Cadherin-like_domain"/>
</dbReference>
<dbReference type="Pfam" id="PF12733">
    <property type="entry name" value="Cadherin-like"/>
    <property type="match status" value="3"/>
</dbReference>
<evidence type="ECO:0000313" key="4">
    <source>
        <dbReference type="Proteomes" id="UP000220106"/>
    </source>
</evidence>
<dbReference type="EMBL" id="NUEQ01000033">
    <property type="protein sequence ID" value="PEJ30832.1"/>
    <property type="molecule type" value="Genomic_DNA"/>
</dbReference>
<evidence type="ECO:0000259" key="2">
    <source>
        <dbReference type="Pfam" id="PF12733"/>
    </source>
</evidence>
<feature type="domain" description="Cadherin-like beta-sandwich-like" evidence="2">
    <location>
        <begin position="329"/>
        <end position="409"/>
    </location>
</feature>
<dbReference type="Proteomes" id="UP000220106">
    <property type="component" value="Unassembled WGS sequence"/>
</dbReference>
<feature type="compositionally biased region" description="Low complexity" evidence="1">
    <location>
        <begin position="272"/>
        <end position="283"/>
    </location>
</feature>
<feature type="compositionally biased region" description="Low complexity" evidence="1">
    <location>
        <begin position="441"/>
        <end position="456"/>
    </location>
</feature>
<comment type="caution">
    <text evidence="3">The sequence shown here is derived from an EMBL/GenBank/DDBJ whole genome shotgun (WGS) entry which is preliminary data.</text>
</comment>
<reference evidence="3 4" key="1">
    <citation type="submission" date="2017-09" db="EMBL/GenBank/DDBJ databases">
        <title>Large-scale bioinformatics analysis of Bacillus genomes uncovers conserved roles of natural products in bacterial physiology.</title>
        <authorList>
            <consortium name="Agbiome Team Llc"/>
            <person name="Bleich R.M."/>
            <person name="Kirk G.J."/>
            <person name="Santa Maria K.C."/>
            <person name="Allen S.E."/>
            <person name="Farag S."/>
            <person name="Shank E.A."/>
            <person name="Bowers A."/>
        </authorList>
    </citation>
    <scope>NUCLEOTIDE SEQUENCE [LARGE SCALE GENOMIC DNA]</scope>
    <source>
        <strain evidence="3 4">AFS003229</strain>
    </source>
</reference>
<evidence type="ECO:0000256" key="1">
    <source>
        <dbReference type="SAM" id="MobiDB-lite"/>
    </source>
</evidence>
<feature type="domain" description="Cadherin-like beta-sandwich-like" evidence="2">
    <location>
        <begin position="148"/>
        <end position="233"/>
    </location>
</feature>
<feature type="compositionally biased region" description="Basic and acidic residues" evidence="1">
    <location>
        <begin position="239"/>
        <end position="256"/>
    </location>
</feature>
<accession>A0AAX0S1Q4</accession>
<organism evidence="3 4">
    <name type="scientific">Peribacillus butanolivorans</name>
    <dbReference type="NCBI Taxonomy" id="421767"/>
    <lineage>
        <taxon>Bacteria</taxon>
        <taxon>Bacillati</taxon>
        <taxon>Bacillota</taxon>
        <taxon>Bacilli</taxon>
        <taxon>Bacillales</taxon>
        <taxon>Bacillaceae</taxon>
        <taxon>Peribacillus</taxon>
    </lineage>
</organism>